<comment type="caution">
    <text evidence="1">The sequence shown here is derived from an EMBL/GenBank/DDBJ whole genome shotgun (WGS) entry which is preliminary data.</text>
</comment>
<proteinExistence type="predicted"/>
<evidence type="ECO:0000313" key="2">
    <source>
        <dbReference type="Proteomes" id="UP000887013"/>
    </source>
</evidence>
<keyword evidence="2" id="KW-1185">Reference proteome</keyword>
<organism evidence="1 2">
    <name type="scientific">Nephila pilipes</name>
    <name type="common">Giant wood spider</name>
    <name type="synonym">Nephila maculata</name>
    <dbReference type="NCBI Taxonomy" id="299642"/>
    <lineage>
        <taxon>Eukaryota</taxon>
        <taxon>Metazoa</taxon>
        <taxon>Ecdysozoa</taxon>
        <taxon>Arthropoda</taxon>
        <taxon>Chelicerata</taxon>
        <taxon>Arachnida</taxon>
        <taxon>Araneae</taxon>
        <taxon>Araneomorphae</taxon>
        <taxon>Entelegynae</taxon>
        <taxon>Araneoidea</taxon>
        <taxon>Nephilidae</taxon>
        <taxon>Nephila</taxon>
    </lineage>
</organism>
<evidence type="ECO:0000313" key="1">
    <source>
        <dbReference type="EMBL" id="GFT16843.1"/>
    </source>
</evidence>
<dbReference type="EMBL" id="BMAW01104897">
    <property type="protein sequence ID" value="GFT16843.1"/>
    <property type="molecule type" value="Genomic_DNA"/>
</dbReference>
<gene>
    <name evidence="1" type="ORF">NPIL_244581</name>
</gene>
<protein>
    <submittedName>
        <fullName evidence="1">Uncharacterized protein</fullName>
    </submittedName>
</protein>
<sequence length="135" mass="15408">MKHKPACRDLLSKQPVYNACRTAIRIVLESEESREVIDRVVLVKAESQKHGVGNGVNACAEQHPKEWLVGRVEDFVKFIGYRGEANDDLWMNREIMGDYLMIDNDGCGDVTHIVKRSVLGQSISVLRWVEIWVLK</sequence>
<accession>A0A8X6NJL5</accession>
<dbReference type="Proteomes" id="UP000887013">
    <property type="component" value="Unassembled WGS sequence"/>
</dbReference>
<name>A0A8X6NJL5_NEPPI</name>
<reference evidence="1" key="1">
    <citation type="submission" date="2020-08" db="EMBL/GenBank/DDBJ databases">
        <title>Multicomponent nature underlies the extraordinary mechanical properties of spider dragline silk.</title>
        <authorList>
            <person name="Kono N."/>
            <person name="Nakamura H."/>
            <person name="Mori M."/>
            <person name="Yoshida Y."/>
            <person name="Ohtoshi R."/>
            <person name="Malay A.D."/>
            <person name="Moran D.A.P."/>
            <person name="Tomita M."/>
            <person name="Numata K."/>
            <person name="Arakawa K."/>
        </authorList>
    </citation>
    <scope>NUCLEOTIDE SEQUENCE</scope>
</reference>
<dbReference type="AlphaFoldDB" id="A0A8X6NJL5"/>